<dbReference type="PANTHER" id="PTHR46362">
    <property type="entry name" value="GEM-ASSOCIATED PROTEIN 5"/>
    <property type="match status" value="1"/>
</dbReference>
<dbReference type="InterPro" id="IPR052640">
    <property type="entry name" value="Gemin-5"/>
</dbReference>
<dbReference type="EMBL" id="LR901040">
    <property type="protein sequence ID" value="CAD7247649.1"/>
    <property type="molecule type" value="Genomic_DNA"/>
</dbReference>
<evidence type="ECO:0000313" key="2">
    <source>
        <dbReference type="EMBL" id="CAD7247649.1"/>
    </source>
</evidence>
<protein>
    <recommendedName>
        <fullName evidence="1">Gem-associated protein 5 second beta-propeller domain-containing protein</fullName>
    </recommendedName>
</protein>
<dbReference type="InterPro" id="IPR056424">
    <property type="entry name" value="Beta-prop_GEMI5_2nd"/>
</dbReference>
<organism evidence="2">
    <name type="scientific">Darwinula stevensoni</name>
    <dbReference type="NCBI Taxonomy" id="69355"/>
    <lineage>
        <taxon>Eukaryota</taxon>
        <taxon>Metazoa</taxon>
        <taxon>Ecdysozoa</taxon>
        <taxon>Arthropoda</taxon>
        <taxon>Crustacea</taxon>
        <taxon>Oligostraca</taxon>
        <taxon>Ostracoda</taxon>
        <taxon>Podocopa</taxon>
        <taxon>Podocopida</taxon>
        <taxon>Darwinulocopina</taxon>
        <taxon>Darwinuloidea</taxon>
        <taxon>Darwinulidae</taxon>
        <taxon>Darwinula</taxon>
    </lineage>
</organism>
<dbReference type="PANTHER" id="PTHR46362:SF1">
    <property type="entry name" value="GEM-ASSOCIATED PROTEIN 5"/>
    <property type="match status" value="1"/>
</dbReference>
<sequence>MRQLVVLDASDFVSSEKENVSMKILTIFAKAHKEKVLGVSLVKKPIVDSVVSCDENCVKLWSITDRKEVSSHSFHREEGKKVTCVDWSLLDVSIVLSGDDGGGIVVWNVVSNSARYLKLFNKSIINVKCSPQQKIAAISMKTGVMQIFSYEKKGKILQRLNHRDEVTSFTWMPMADEDSKAKDAGLCLCSCTSNKVLYVWGAKGGHQEGFHHIPAASQGDKTSKSCHCTIRSVDSNRVIHRLEVFNIAIMGNAIFTVSKDRNLIQWDIEKLESKMMIPTCGGWIYDISVSPTDPSRIAFACGDQTAKVWKSKTQYQLDFTTLYQGLRSKVTCVSWHPRKEYQLAIGTEDGRVGVFDVFNMKPPILSKSTHRKIVYSLLWAPSTYTNGENPPKEEYLLYSVGDSIIYQHSGDMETRGRNLQEVIDAAMGSGPVPARSDITWKEGSSILTIGNEDGTIEMFSMPHLVRLTTIYSCKRMIVDLHFHPTYSLSSDLPSKYSGWLAVASSEPTIHIIDCTTVFEGGREGGKDLVHLEGHTTRVIKVRWSPHIEGQLLSISFDGTARRKRTEERDEVLVVLHVLRTARF</sequence>
<dbReference type="Gene3D" id="2.130.10.10">
    <property type="entry name" value="YVTN repeat-like/Quinoprotein amine dehydrogenase"/>
    <property type="match status" value="2"/>
</dbReference>
<accession>A0A7R8XH34</accession>
<reference evidence="2" key="1">
    <citation type="submission" date="2020-11" db="EMBL/GenBank/DDBJ databases">
        <authorList>
            <person name="Tran Van P."/>
        </authorList>
    </citation>
    <scope>NUCLEOTIDE SEQUENCE</scope>
</reference>
<dbReference type="GO" id="GO:0003730">
    <property type="term" value="F:mRNA 3'-UTR binding"/>
    <property type="evidence" value="ECO:0007669"/>
    <property type="project" value="TreeGrafter"/>
</dbReference>
<dbReference type="Pfam" id="PF23775">
    <property type="entry name" value="Beta-prop_RIG_2nd"/>
    <property type="match status" value="1"/>
</dbReference>
<name>A0A7R8XH34_9CRUS</name>
<gene>
    <name evidence="2" type="ORF">DSTB1V02_LOCUS7474</name>
</gene>
<evidence type="ECO:0000313" key="3">
    <source>
        <dbReference type="Proteomes" id="UP000677054"/>
    </source>
</evidence>
<dbReference type="InterPro" id="IPR036322">
    <property type="entry name" value="WD40_repeat_dom_sf"/>
</dbReference>
<dbReference type="SMART" id="SM00320">
    <property type="entry name" value="WD40"/>
    <property type="match status" value="9"/>
</dbReference>
<keyword evidence="3" id="KW-1185">Reference proteome</keyword>
<dbReference type="Proteomes" id="UP000677054">
    <property type="component" value="Unassembled WGS sequence"/>
</dbReference>
<dbReference type="AlphaFoldDB" id="A0A7R8XH34"/>
<dbReference type="InterPro" id="IPR001680">
    <property type="entry name" value="WD40_rpt"/>
</dbReference>
<dbReference type="GO" id="GO:0000387">
    <property type="term" value="P:spliceosomal snRNP assembly"/>
    <property type="evidence" value="ECO:0007669"/>
    <property type="project" value="TreeGrafter"/>
</dbReference>
<feature type="domain" description="Gem-associated protein 5 second beta-propeller" evidence="1">
    <location>
        <begin position="291"/>
        <end position="561"/>
    </location>
</feature>
<dbReference type="GO" id="GO:0032797">
    <property type="term" value="C:SMN complex"/>
    <property type="evidence" value="ECO:0007669"/>
    <property type="project" value="TreeGrafter"/>
</dbReference>
<dbReference type="EMBL" id="CAJPEV010001523">
    <property type="protein sequence ID" value="CAG0893133.1"/>
    <property type="molecule type" value="Genomic_DNA"/>
</dbReference>
<dbReference type="OrthoDB" id="7326421at2759"/>
<evidence type="ECO:0000259" key="1">
    <source>
        <dbReference type="Pfam" id="PF23775"/>
    </source>
</evidence>
<proteinExistence type="predicted"/>
<dbReference type="SUPFAM" id="SSF50978">
    <property type="entry name" value="WD40 repeat-like"/>
    <property type="match status" value="2"/>
</dbReference>
<dbReference type="GO" id="GO:0005634">
    <property type="term" value="C:nucleus"/>
    <property type="evidence" value="ECO:0007669"/>
    <property type="project" value="TreeGrafter"/>
</dbReference>
<dbReference type="InterPro" id="IPR015943">
    <property type="entry name" value="WD40/YVTN_repeat-like_dom_sf"/>
</dbReference>